<comment type="cofactor">
    <cofactor evidence="15 16">
        <name>Zn(2+)</name>
        <dbReference type="ChEBI" id="CHEBI:29105"/>
    </cofactor>
    <text evidence="15 16">Binds 1 zinc ion per subunit.</text>
</comment>
<dbReference type="GO" id="GO:0008270">
    <property type="term" value="F:zinc ion binding"/>
    <property type="evidence" value="ECO:0007669"/>
    <property type="project" value="UniProtKB-UniRule"/>
</dbReference>
<evidence type="ECO:0000256" key="10">
    <source>
        <dbReference type="ARBA" id="ARBA00023145"/>
    </source>
</evidence>
<evidence type="ECO:0000256" key="11">
    <source>
        <dbReference type="ARBA" id="ARBA00023157"/>
    </source>
</evidence>
<dbReference type="Proteomes" id="UP000053660">
    <property type="component" value="Unassembled WGS sequence"/>
</dbReference>
<dbReference type="PANTHER" id="PTHR10127">
    <property type="entry name" value="DISCOIDIN, CUB, EGF, LAMININ , AND ZINC METALLOPROTEASE DOMAIN CONTAINING"/>
    <property type="match status" value="1"/>
</dbReference>
<keyword evidence="6 13" id="KW-0732">Signal</keyword>
<evidence type="ECO:0000256" key="7">
    <source>
        <dbReference type="ARBA" id="ARBA00022801"/>
    </source>
</evidence>
<evidence type="ECO:0000256" key="1">
    <source>
        <dbReference type="ARBA" id="ARBA00002657"/>
    </source>
</evidence>
<keyword evidence="8 15" id="KW-0862">Zinc</keyword>
<protein>
    <recommendedName>
        <fullName evidence="13">Zinc metalloproteinase</fullName>
    </recommendedName>
</protein>
<dbReference type="InterPro" id="IPR006026">
    <property type="entry name" value="Peptidase_Metallo"/>
</dbReference>
<keyword evidence="9 15" id="KW-0482">Metalloprotease</keyword>
<feature type="domain" description="ShKT" evidence="18">
    <location>
        <begin position="497"/>
        <end position="533"/>
    </location>
</feature>
<dbReference type="MEROPS" id="M12.310"/>
<dbReference type="PRINTS" id="PR00480">
    <property type="entry name" value="ASTACIN"/>
</dbReference>
<dbReference type="InterPro" id="IPR003582">
    <property type="entry name" value="ShKT_dom"/>
</dbReference>
<evidence type="ECO:0000256" key="2">
    <source>
        <dbReference type="ARBA" id="ARBA00004613"/>
    </source>
</evidence>
<keyword evidence="5 15" id="KW-0479">Metal-binding</keyword>
<dbReference type="SUPFAM" id="SSF55486">
    <property type="entry name" value="Metalloproteases ('zincins'), catalytic domain"/>
    <property type="match status" value="1"/>
</dbReference>
<evidence type="ECO:0000256" key="8">
    <source>
        <dbReference type="ARBA" id="ARBA00022833"/>
    </source>
</evidence>
<evidence type="ECO:0000256" key="12">
    <source>
        <dbReference type="ARBA" id="ARBA00023180"/>
    </source>
</evidence>
<dbReference type="InterPro" id="IPR001506">
    <property type="entry name" value="Peptidase_M12A"/>
</dbReference>
<dbReference type="GO" id="GO:0018996">
    <property type="term" value="P:molting cycle, collagen and cuticulin-based cuticle"/>
    <property type="evidence" value="ECO:0007669"/>
    <property type="project" value="InterPro"/>
</dbReference>
<feature type="signal peptide" evidence="13 16">
    <location>
        <begin position="1"/>
        <end position="17"/>
    </location>
</feature>
<feature type="active site" evidence="15">
    <location>
        <position position="220"/>
    </location>
</feature>
<feature type="chain" id="PRO_5005110193" description="Zinc metalloproteinase" evidence="13 16">
    <location>
        <begin position="18"/>
        <end position="534"/>
    </location>
</feature>
<evidence type="ECO:0000256" key="14">
    <source>
        <dbReference type="PROSITE-ProRule" id="PRU01005"/>
    </source>
</evidence>
<dbReference type="GO" id="GO:0006508">
    <property type="term" value="P:proteolysis"/>
    <property type="evidence" value="ECO:0007669"/>
    <property type="project" value="UniProtKB-KW"/>
</dbReference>
<feature type="binding site" evidence="15">
    <location>
        <position position="223"/>
    </location>
    <ligand>
        <name>Zn(2+)</name>
        <dbReference type="ChEBI" id="CHEBI:29105"/>
        <note>catalytic</note>
    </ligand>
</feature>
<gene>
    <name evidence="20" type="ORF">OESDEN_01256</name>
</gene>
<evidence type="ECO:0000259" key="18">
    <source>
        <dbReference type="PROSITE" id="PS51670"/>
    </source>
</evidence>
<dbReference type="EMBL" id="KN549277">
    <property type="protein sequence ID" value="KHJ98755.1"/>
    <property type="molecule type" value="Genomic_DNA"/>
</dbReference>
<dbReference type="InterPro" id="IPR000742">
    <property type="entry name" value="EGF"/>
</dbReference>
<dbReference type="AlphaFoldDB" id="A0A0B1TTK5"/>
<comment type="function">
    <text evidence="1">Metalloprotease.</text>
</comment>
<evidence type="ECO:0000256" key="9">
    <source>
        <dbReference type="ARBA" id="ARBA00023049"/>
    </source>
</evidence>
<evidence type="ECO:0000313" key="21">
    <source>
        <dbReference type="Proteomes" id="UP000053660"/>
    </source>
</evidence>
<keyword evidence="21" id="KW-1185">Reference proteome</keyword>
<sequence length="534" mass="59855">MRVLFLVLLLALVSSHAQKTAMFQKFDKRVLKIREKLHNLKDKIRKKLQLSEAQNVVLKDLLKYVGNITIARISSRGDSITAINGNSNGIGELLYQGDIVLTQQQADEIAKDIENGQTSRSKRQAFKDYNYPNTIWSKGVYFYFDTDAGAGEQVKRAFILGAQMWQKDTCINFYESNKASPRVRVISADGCWSYVGKLSQEQQDLSLGSGCEVPGIAAHEIGHALGFFHTHSRYDRDRFITLNTRNIEPGWLDQFNLESGDTNDNYGITYDYGSIMHYGAHSSSMNKEPTMIPHDPRFIETLGSYFISFYELLMMNKHYKCTAICDSQQSAQCQNGGFPHPRNCRKCICPSGYGGDFCDQRPPGCGQVLRADTKPNTFRNVVGDKRRGQVRRETYDICTYWITAPTGNRVEVMIKSLSQGANTDGCTLWGVEINTQQDQRHTGYRHLLYSFMMTVTASGTGPSGPVLPNTQIPTVDPRKPIRPGGPSGPNTQTSGSCTDDRKCTYLRSTNFCRDGSFPPSVKQNLCPTMCGLCR</sequence>
<dbReference type="PIRSF" id="PIRSF036365">
    <property type="entry name" value="Astacin_nematoda"/>
    <property type="match status" value="1"/>
</dbReference>
<dbReference type="InterPro" id="IPR024079">
    <property type="entry name" value="MetalloPept_cat_dom_sf"/>
</dbReference>
<dbReference type="Gene3D" id="3.40.390.10">
    <property type="entry name" value="Collagenase (Catalytic Domain)"/>
    <property type="match status" value="1"/>
</dbReference>
<dbReference type="InterPro" id="IPR034035">
    <property type="entry name" value="Astacin-like_dom"/>
</dbReference>
<keyword evidence="4 15" id="KW-0645">Protease</keyword>
<dbReference type="PROSITE" id="PS51864">
    <property type="entry name" value="ASTACIN"/>
    <property type="match status" value="1"/>
</dbReference>
<evidence type="ECO:0000256" key="3">
    <source>
        <dbReference type="ARBA" id="ARBA00022525"/>
    </source>
</evidence>
<dbReference type="InterPro" id="IPR017050">
    <property type="entry name" value="Metallopeptidase_nem"/>
</dbReference>
<feature type="domain" description="Peptidase M12A" evidence="19">
    <location>
        <begin position="124"/>
        <end position="322"/>
    </location>
</feature>
<dbReference type="PROSITE" id="PS01186">
    <property type="entry name" value="EGF_2"/>
    <property type="match status" value="1"/>
</dbReference>
<keyword evidence="3 13" id="KW-0964">Secreted</keyword>
<evidence type="ECO:0000256" key="13">
    <source>
        <dbReference type="PIRNR" id="PIRNR036365"/>
    </source>
</evidence>
<evidence type="ECO:0000256" key="4">
    <source>
        <dbReference type="ARBA" id="ARBA00022670"/>
    </source>
</evidence>
<reference evidence="20 21" key="1">
    <citation type="submission" date="2014-03" db="EMBL/GenBank/DDBJ databases">
        <title>Draft genome of the hookworm Oesophagostomum dentatum.</title>
        <authorList>
            <person name="Mitreva M."/>
        </authorList>
    </citation>
    <scope>NUCLEOTIDE SEQUENCE [LARGE SCALE GENOMIC DNA]</scope>
    <source>
        <strain evidence="20 21">OD-Hann</strain>
    </source>
</reference>
<dbReference type="SMART" id="SM00235">
    <property type="entry name" value="ZnMc"/>
    <property type="match status" value="1"/>
</dbReference>
<evidence type="ECO:0000256" key="15">
    <source>
        <dbReference type="PROSITE-ProRule" id="PRU01211"/>
    </source>
</evidence>
<evidence type="ECO:0000259" key="19">
    <source>
        <dbReference type="PROSITE" id="PS51864"/>
    </source>
</evidence>
<accession>A0A0B1TTK5</accession>
<keyword evidence="12" id="KW-0325">Glycoprotein</keyword>
<dbReference type="Pfam" id="PF01400">
    <property type="entry name" value="Astacin"/>
    <property type="match status" value="1"/>
</dbReference>
<keyword evidence="7 15" id="KW-0378">Hydrolase</keyword>
<comment type="subcellular location">
    <subcellularLocation>
        <location evidence="2 13">Secreted</location>
    </subcellularLocation>
</comment>
<comment type="caution">
    <text evidence="14">Lacks conserved residue(s) required for the propagation of feature annotation.</text>
</comment>
<feature type="region of interest" description="Disordered" evidence="17">
    <location>
        <begin position="462"/>
        <end position="497"/>
    </location>
</feature>
<dbReference type="OrthoDB" id="291007at2759"/>
<evidence type="ECO:0000256" key="16">
    <source>
        <dbReference type="RuleBase" id="RU361183"/>
    </source>
</evidence>
<evidence type="ECO:0000256" key="17">
    <source>
        <dbReference type="SAM" id="MobiDB-lite"/>
    </source>
</evidence>
<evidence type="ECO:0000256" key="6">
    <source>
        <dbReference type="ARBA" id="ARBA00022729"/>
    </source>
</evidence>
<keyword evidence="10" id="KW-0865">Zymogen</keyword>
<evidence type="ECO:0000256" key="5">
    <source>
        <dbReference type="ARBA" id="ARBA00022723"/>
    </source>
</evidence>
<dbReference type="CDD" id="cd04280">
    <property type="entry name" value="ZnMc_astacin_like"/>
    <property type="match status" value="1"/>
</dbReference>
<feature type="binding site" evidence="15">
    <location>
        <position position="219"/>
    </location>
    <ligand>
        <name>Zn(2+)</name>
        <dbReference type="ChEBI" id="CHEBI:29105"/>
        <note>catalytic</note>
    </ligand>
</feature>
<evidence type="ECO:0000313" key="20">
    <source>
        <dbReference type="EMBL" id="KHJ98755.1"/>
    </source>
</evidence>
<dbReference type="PANTHER" id="PTHR10127:SF793">
    <property type="entry name" value="ZINC METALLOPROTEINASE NAS-31"/>
    <property type="match status" value="1"/>
</dbReference>
<name>A0A0B1TTK5_OESDE</name>
<dbReference type="GO" id="GO:0005576">
    <property type="term" value="C:extracellular region"/>
    <property type="evidence" value="ECO:0007669"/>
    <property type="project" value="UniProtKB-SubCell"/>
</dbReference>
<dbReference type="GO" id="GO:0004222">
    <property type="term" value="F:metalloendopeptidase activity"/>
    <property type="evidence" value="ECO:0007669"/>
    <property type="project" value="UniProtKB-UniRule"/>
</dbReference>
<proteinExistence type="predicted"/>
<feature type="binding site" evidence="15">
    <location>
        <position position="229"/>
    </location>
    <ligand>
        <name>Zn(2+)</name>
        <dbReference type="ChEBI" id="CHEBI:29105"/>
        <note>catalytic</note>
    </ligand>
</feature>
<dbReference type="PROSITE" id="PS51670">
    <property type="entry name" value="SHKT"/>
    <property type="match status" value="1"/>
</dbReference>
<keyword evidence="11" id="KW-1015">Disulfide bond</keyword>
<feature type="compositionally biased region" description="Polar residues" evidence="17">
    <location>
        <begin position="488"/>
        <end position="497"/>
    </location>
</feature>
<organism evidence="20 21">
    <name type="scientific">Oesophagostomum dentatum</name>
    <name type="common">Nodular worm</name>
    <dbReference type="NCBI Taxonomy" id="61180"/>
    <lineage>
        <taxon>Eukaryota</taxon>
        <taxon>Metazoa</taxon>
        <taxon>Ecdysozoa</taxon>
        <taxon>Nematoda</taxon>
        <taxon>Chromadorea</taxon>
        <taxon>Rhabditida</taxon>
        <taxon>Rhabditina</taxon>
        <taxon>Rhabditomorpha</taxon>
        <taxon>Strongyloidea</taxon>
        <taxon>Strongylidae</taxon>
        <taxon>Oesophagostomum</taxon>
    </lineage>
</organism>